<feature type="transmembrane region" description="Helical" evidence="1">
    <location>
        <begin position="56"/>
        <end position="81"/>
    </location>
</feature>
<feature type="domain" description="Rho termination factor-like N-terminal" evidence="2">
    <location>
        <begin position="12"/>
        <end position="37"/>
    </location>
</feature>
<evidence type="ECO:0000256" key="1">
    <source>
        <dbReference type="SAM" id="Phobius"/>
    </source>
</evidence>
<dbReference type="EMBL" id="QBMN01000001">
    <property type="protein sequence ID" value="PZO45831.1"/>
    <property type="molecule type" value="Genomic_DNA"/>
</dbReference>
<evidence type="ECO:0000259" key="2">
    <source>
        <dbReference type="Pfam" id="PF07498"/>
    </source>
</evidence>
<evidence type="ECO:0000313" key="3">
    <source>
        <dbReference type="EMBL" id="PZO45831.1"/>
    </source>
</evidence>
<protein>
    <recommendedName>
        <fullName evidence="2">Rho termination factor-like N-terminal domain-containing protein</fullName>
    </recommendedName>
</protein>
<proteinExistence type="predicted"/>
<dbReference type="GO" id="GO:0006353">
    <property type="term" value="P:DNA-templated transcription termination"/>
    <property type="evidence" value="ECO:0007669"/>
    <property type="project" value="InterPro"/>
</dbReference>
<keyword evidence="1" id="KW-0812">Transmembrane</keyword>
<feature type="transmembrane region" description="Helical" evidence="1">
    <location>
        <begin position="177"/>
        <end position="200"/>
    </location>
</feature>
<reference evidence="4" key="1">
    <citation type="submission" date="2018-04" db="EMBL/GenBank/DDBJ databases">
        <authorList>
            <person name="Cornet L."/>
        </authorList>
    </citation>
    <scope>NUCLEOTIDE SEQUENCE [LARGE SCALE GENOMIC DNA]</scope>
</reference>
<keyword evidence="1" id="KW-0472">Membrane</keyword>
<sequence length="209" mass="23149">MPEQPDAAELFTIRELKKMASDAGVKNYGYMRKSELADSLGLNASSGNIFESIFKFIFLELAFVVSSLVVGFSPFFIVLFLCTPIEWSHVIRTDWMLGNFAIGFYTLGFLGLTLVSFFGLHLSAFLRRVIFTEIAFSILSLVIGFTGMLLTMIALILFFAPLSWIHIISSDWIESDFAGGVFGLIFVCLTGILFSGLNLATWTNSNEGS</sequence>
<evidence type="ECO:0000313" key="4">
    <source>
        <dbReference type="Proteomes" id="UP000249081"/>
    </source>
</evidence>
<comment type="caution">
    <text evidence="3">The sequence shown here is derived from an EMBL/GenBank/DDBJ whole genome shotgun (WGS) entry which is preliminary data.</text>
</comment>
<gene>
    <name evidence="3" type="ORF">DCF17_00335</name>
</gene>
<dbReference type="Proteomes" id="UP000249081">
    <property type="component" value="Unassembled WGS sequence"/>
</dbReference>
<dbReference type="AlphaFoldDB" id="A0A2W4YEZ8"/>
<accession>A0A2W4YEZ8</accession>
<name>A0A2W4YEZ8_9CYAN</name>
<keyword evidence="1" id="KW-1133">Transmembrane helix</keyword>
<reference evidence="3 4" key="2">
    <citation type="submission" date="2018-06" db="EMBL/GenBank/DDBJ databases">
        <title>Metagenomic assembly of (sub)arctic Cyanobacteria and their associated microbiome from non-axenic cultures.</title>
        <authorList>
            <person name="Baurain D."/>
        </authorList>
    </citation>
    <scope>NUCLEOTIDE SEQUENCE [LARGE SCALE GENOMIC DNA]</scope>
    <source>
        <strain evidence="3">ULC041bin1</strain>
    </source>
</reference>
<organism evidence="3 4">
    <name type="scientific">Shackletoniella antarctica</name>
    <dbReference type="NCBI Taxonomy" id="268115"/>
    <lineage>
        <taxon>Bacteria</taxon>
        <taxon>Bacillati</taxon>
        <taxon>Cyanobacteriota</taxon>
        <taxon>Cyanophyceae</taxon>
        <taxon>Oculatellales</taxon>
        <taxon>Oculatellaceae</taxon>
        <taxon>Shackletoniella</taxon>
    </lineage>
</organism>
<dbReference type="InterPro" id="IPR011112">
    <property type="entry name" value="Rho-like_N"/>
</dbReference>
<feature type="transmembrane region" description="Helical" evidence="1">
    <location>
        <begin position="101"/>
        <end position="126"/>
    </location>
</feature>
<dbReference type="Pfam" id="PF07498">
    <property type="entry name" value="Rho_N"/>
    <property type="match status" value="1"/>
</dbReference>
<feature type="transmembrane region" description="Helical" evidence="1">
    <location>
        <begin position="138"/>
        <end position="165"/>
    </location>
</feature>